<evidence type="ECO:0000256" key="4">
    <source>
        <dbReference type="ARBA" id="ARBA00022989"/>
    </source>
</evidence>
<keyword evidence="7 10" id="KW-0012">Acyltransferase</keyword>
<evidence type="ECO:0000256" key="1">
    <source>
        <dbReference type="ARBA" id="ARBA00004370"/>
    </source>
</evidence>
<feature type="transmembrane region" description="Helical" evidence="8">
    <location>
        <begin position="28"/>
        <end position="49"/>
    </location>
</feature>
<comment type="subcellular location">
    <subcellularLocation>
        <location evidence="1">Membrane</location>
    </subcellularLocation>
</comment>
<evidence type="ECO:0000259" key="9">
    <source>
        <dbReference type="SMART" id="SM00563"/>
    </source>
</evidence>
<dbReference type="GO" id="GO:0016746">
    <property type="term" value="F:acyltransferase activity"/>
    <property type="evidence" value="ECO:0007669"/>
    <property type="project" value="UniProtKB-KW"/>
</dbReference>
<dbReference type="SUPFAM" id="SSF69593">
    <property type="entry name" value="Glycerol-3-phosphate (1)-acyltransferase"/>
    <property type="match status" value="1"/>
</dbReference>
<organism evidence="10 11">
    <name type="scientific">Alcanivorax jadensis T9</name>
    <dbReference type="NCBI Taxonomy" id="1177181"/>
    <lineage>
        <taxon>Bacteria</taxon>
        <taxon>Pseudomonadati</taxon>
        <taxon>Pseudomonadota</taxon>
        <taxon>Gammaproteobacteria</taxon>
        <taxon>Oceanospirillales</taxon>
        <taxon>Alcanivoracaceae</taxon>
        <taxon>Alcanivorax</taxon>
    </lineage>
</organism>
<evidence type="ECO:0000256" key="6">
    <source>
        <dbReference type="ARBA" id="ARBA00023136"/>
    </source>
</evidence>
<protein>
    <submittedName>
        <fullName evidence="10">1-acyl-sn-glycerol-3-phosphate acyltransferase</fullName>
    </submittedName>
</protein>
<dbReference type="Proteomes" id="UP000029443">
    <property type="component" value="Unassembled WGS sequence"/>
</dbReference>
<keyword evidence="3 8" id="KW-0812">Transmembrane</keyword>
<evidence type="ECO:0000313" key="10">
    <source>
        <dbReference type="EMBL" id="KGD60317.1"/>
    </source>
</evidence>
<evidence type="ECO:0000256" key="2">
    <source>
        <dbReference type="ARBA" id="ARBA00022679"/>
    </source>
</evidence>
<evidence type="ECO:0000256" key="3">
    <source>
        <dbReference type="ARBA" id="ARBA00022692"/>
    </source>
</evidence>
<proteinExistence type="predicted"/>
<dbReference type="Pfam" id="PF01553">
    <property type="entry name" value="Acyltransferase"/>
    <property type="match status" value="1"/>
</dbReference>
<dbReference type="CDD" id="cd07989">
    <property type="entry name" value="LPLAT_AGPAT-like"/>
    <property type="match status" value="1"/>
</dbReference>
<dbReference type="PANTHER" id="PTHR23063:SF52">
    <property type="entry name" value="LYSOPHOSPHATIDYLCHOLINE ACYLTRANSFERASE"/>
    <property type="match status" value="1"/>
</dbReference>
<dbReference type="PANTHER" id="PTHR23063">
    <property type="entry name" value="PHOSPHOLIPID ACYLTRANSFERASE"/>
    <property type="match status" value="1"/>
</dbReference>
<gene>
    <name evidence="10" type="ORF">T9A_02710</name>
</gene>
<evidence type="ECO:0000256" key="5">
    <source>
        <dbReference type="ARBA" id="ARBA00023098"/>
    </source>
</evidence>
<keyword evidence="4 8" id="KW-1133">Transmembrane helix</keyword>
<keyword evidence="11" id="KW-1185">Reference proteome</keyword>
<dbReference type="EMBL" id="ARXU01000012">
    <property type="protein sequence ID" value="KGD60317.1"/>
    <property type="molecule type" value="Genomic_DNA"/>
</dbReference>
<reference evidence="10 11" key="1">
    <citation type="submission" date="2012-09" db="EMBL/GenBank/DDBJ databases">
        <title>Genome Sequence of alkane-degrading Bacterium Alcanivorax jadensis T9.</title>
        <authorList>
            <person name="Lai Q."/>
            <person name="Shao Z."/>
        </authorList>
    </citation>
    <scope>NUCLEOTIDE SEQUENCE [LARGE SCALE GENOMIC DNA]</scope>
    <source>
        <strain evidence="10 11">T9</strain>
    </source>
</reference>
<keyword evidence="6 8" id="KW-0472">Membrane</keyword>
<evidence type="ECO:0000313" key="11">
    <source>
        <dbReference type="Proteomes" id="UP000029443"/>
    </source>
</evidence>
<feature type="domain" description="Phospholipid/glycerol acyltransferase" evidence="9">
    <location>
        <begin position="83"/>
        <end position="194"/>
    </location>
</feature>
<evidence type="ECO:0000256" key="8">
    <source>
        <dbReference type="SAM" id="Phobius"/>
    </source>
</evidence>
<keyword evidence="5" id="KW-0443">Lipid metabolism</keyword>
<dbReference type="SMART" id="SM00563">
    <property type="entry name" value="PlsC"/>
    <property type="match status" value="1"/>
</dbReference>
<sequence length="262" mass="29522">MNDSVSVSPDIQSGLWPQLRRIFRVARIVLYLLWGFVLAFLLGAFWSPYRPGVLAAKQHWCRHFLRILGVELTVTGTAVETPVFLVSNHVSWLDIPLIASQRHLYFLSKAEVGDWPLIGTLARAMGTLFIKRGSGESSRKAREIGDRLKQGHTVLVFPEGTTTDGTGLRRFFPQLFDAPLMANVPVQPLAVRYLDDRGAPDAAMAFIGDDEFHHHLWAMLLRNRIRVRLHFCEPVSAQGTDRKALCEGAWEGIRKQLIIENG</sequence>
<accession>A0ABR4WAI3</accession>
<evidence type="ECO:0000256" key="7">
    <source>
        <dbReference type="ARBA" id="ARBA00023315"/>
    </source>
</evidence>
<comment type="caution">
    <text evidence="10">The sequence shown here is derived from an EMBL/GenBank/DDBJ whole genome shotgun (WGS) entry which is preliminary data.</text>
</comment>
<dbReference type="InterPro" id="IPR002123">
    <property type="entry name" value="Plipid/glycerol_acylTrfase"/>
</dbReference>
<name>A0ABR4WAI3_9GAMM</name>
<keyword evidence="2" id="KW-0808">Transferase</keyword>